<gene>
    <name evidence="3" type="ORF">IPMB12_00305</name>
</gene>
<evidence type="ECO:0000256" key="2">
    <source>
        <dbReference type="SAM" id="Phobius"/>
    </source>
</evidence>
<keyword evidence="2" id="KW-1133">Transmembrane helix</keyword>
<reference evidence="3 4" key="1">
    <citation type="submission" date="2020-03" db="EMBL/GenBank/DDBJ databases">
        <title>Complete genome sequence of Orbus sp. IPMB12 (BCRC 80908).</title>
        <authorList>
            <person name="Lo W.-S."/>
            <person name="Chang T.-H."/>
            <person name="Kuo C.-H."/>
        </authorList>
    </citation>
    <scope>NUCLEOTIDE SEQUENCE [LARGE SCALE GENOMIC DNA]</scope>
    <source>
        <strain evidence="3 4">IPMB12</strain>
    </source>
</reference>
<feature type="region of interest" description="Disordered" evidence="1">
    <location>
        <begin position="101"/>
        <end position="120"/>
    </location>
</feature>
<keyword evidence="4" id="KW-1185">Reference proteome</keyword>
<evidence type="ECO:0000313" key="4">
    <source>
        <dbReference type="Proteomes" id="UP000501168"/>
    </source>
</evidence>
<dbReference type="InParanoid" id="A0A6G9I7S5"/>
<dbReference type="EMBL" id="CP050253">
    <property type="protein sequence ID" value="QIQ20256.1"/>
    <property type="molecule type" value="Genomic_DNA"/>
</dbReference>
<feature type="transmembrane region" description="Helical" evidence="2">
    <location>
        <begin position="62"/>
        <end position="83"/>
    </location>
</feature>
<evidence type="ECO:0000313" key="3">
    <source>
        <dbReference type="EMBL" id="QIQ20256.1"/>
    </source>
</evidence>
<evidence type="ECO:0000256" key="1">
    <source>
        <dbReference type="SAM" id="MobiDB-lite"/>
    </source>
</evidence>
<proteinExistence type="predicted"/>
<dbReference type="KEGG" id="orb:IPMB12_00305"/>
<organism evidence="3 4">
    <name type="scientific">Zophobihabitans entericus</name>
    <dbReference type="NCBI Taxonomy" id="1635327"/>
    <lineage>
        <taxon>Bacteria</taxon>
        <taxon>Pseudomonadati</taxon>
        <taxon>Pseudomonadota</taxon>
        <taxon>Gammaproteobacteria</taxon>
        <taxon>Orbales</taxon>
        <taxon>Orbaceae</taxon>
        <taxon>Zophobihabitans</taxon>
    </lineage>
</organism>
<sequence>MAKQIKVIKCPNCGSVQKTEIKEDHYRCDNCNTDYFLDNDDINININQSETKKHTIASNSTAKTIGIAVGAAVIALIVVFAFLPSKPTRTTVTVVTPTVRTTTPPTQTTQTPSTTPQQVKPPVIKYSTTYPYCDTVIDGDRVYMLAIEQRSAYEWKEDKYYFMIYDLLNEKVIKENPISDVFADKNRQVKWQYLNYTSDKTYFTLNDREVYLLDKVNYSFNKVTSTLLAKHPEYQTGIASVTTSITTSGNALHILTNDGKKAYYYPAIDQIYADNYDFHMLKNRPPKPQPDTAEHIYYAFANNYGRNNKLIQSTYVSPDGKNHFEYRSSEVGAQKLGDYPPSVVHQDEDSAYDIIPDTNLDTRIINHKNLTPGRLYFDPSVIYFDDNHLIIKTKINAAPDATYNYQSIDTKTGNVLWTITDDKITIQSVVPFDGNFIAKQSCNKYSIIGADGQIIKQITLKGN</sequence>
<dbReference type="RefSeq" id="WP_166913825.1">
    <property type="nucleotide sequence ID" value="NZ_CP050253.1"/>
</dbReference>
<dbReference type="AlphaFoldDB" id="A0A6G9I7S5"/>
<accession>A0A6G9I7S5</accession>
<name>A0A6G9I7S5_9GAMM</name>
<keyword evidence="2" id="KW-0812">Transmembrane</keyword>
<keyword evidence="2" id="KW-0472">Membrane</keyword>
<protein>
    <submittedName>
        <fullName evidence="3">Uncharacterized protein</fullName>
    </submittedName>
</protein>
<dbReference type="Proteomes" id="UP000501168">
    <property type="component" value="Chromosome"/>
</dbReference>